<dbReference type="PANTHER" id="PTHR43140:SF1">
    <property type="entry name" value="TYPE I RESTRICTION ENZYME ECOKI SPECIFICITY SUBUNIT"/>
    <property type="match status" value="1"/>
</dbReference>
<dbReference type="GO" id="GO:0009307">
    <property type="term" value="P:DNA restriction-modification system"/>
    <property type="evidence" value="ECO:0007669"/>
    <property type="project" value="UniProtKB-KW"/>
</dbReference>
<evidence type="ECO:0000259" key="4">
    <source>
        <dbReference type="Pfam" id="PF01420"/>
    </source>
</evidence>
<keyword evidence="5" id="KW-0540">Nuclease</keyword>
<proteinExistence type="inferred from homology"/>
<evidence type="ECO:0000256" key="1">
    <source>
        <dbReference type="ARBA" id="ARBA00010923"/>
    </source>
</evidence>
<reference evidence="5 6" key="2">
    <citation type="submission" date="2020-06" db="EMBL/GenBank/DDBJ databases">
        <title>Halomonas songnenensis sp. nov., a moderately halophilic bacterium isolated from saline and alkaline soils.</title>
        <authorList>
            <person name="Jiang J."/>
            <person name="Pan Y."/>
        </authorList>
    </citation>
    <scope>NUCLEOTIDE SEQUENCE [LARGE SCALE GENOMIC DNA]</scope>
    <source>
        <strain evidence="5 6">TBZ9</strain>
    </source>
</reference>
<dbReference type="InterPro" id="IPR044946">
    <property type="entry name" value="Restrct_endonuc_typeI_TRD_sf"/>
</dbReference>
<gene>
    <name evidence="5" type="ORF">HLB35_15520</name>
</gene>
<dbReference type="PANTHER" id="PTHR43140">
    <property type="entry name" value="TYPE-1 RESTRICTION ENZYME ECOKI SPECIFICITY PROTEIN"/>
    <property type="match status" value="1"/>
</dbReference>
<dbReference type="CDD" id="cd17246">
    <property type="entry name" value="RMtype1_S_SonII-TRD2-CR2_like"/>
    <property type="match status" value="1"/>
</dbReference>
<dbReference type="GO" id="GO:0004519">
    <property type="term" value="F:endonuclease activity"/>
    <property type="evidence" value="ECO:0007669"/>
    <property type="project" value="UniProtKB-KW"/>
</dbReference>
<keyword evidence="2" id="KW-0680">Restriction system</keyword>
<dbReference type="AlphaFoldDB" id="A0A7Y3U0E1"/>
<comment type="caution">
    <text evidence="5">The sequence shown here is derived from an EMBL/GenBank/DDBJ whole genome shotgun (WGS) entry which is preliminary data.</text>
</comment>
<comment type="similarity">
    <text evidence="1">Belongs to the type-I restriction system S methylase family.</text>
</comment>
<dbReference type="InterPro" id="IPR051212">
    <property type="entry name" value="Type-I_RE_S_subunit"/>
</dbReference>
<evidence type="ECO:0000313" key="5">
    <source>
        <dbReference type="EMBL" id="NOG32812.1"/>
    </source>
</evidence>
<evidence type="ECO:0000256" key="2">
    <source>
        <dbReference type="ARBA" id="ARBA00022747"/>
    </source>
</evidence>
<keyword evidence="3" id="KW-0238">DNA-binding</keyword>
<dbReference type="Proteomes" id="UP000588806">
    <property type="component" value="Unassembled WGS sequence"/>
</dbReference>
<evidence type="ECO:0000313" key="6">
    <source>
        <dbReference type="Proteomes" id="UP000588806"/>
    </source>
</evidence>
<evidence type="ECO:0000256" key="3">
    <source>
        <dbReference type="ARBA" id="ARBA00023125"/>
    </source>
</evidence>
<dbReference type="SUPFAM" id="SSF116734">
    <property type="entry name" value="DNA methylase specificity domain"/>
    <property type="match status" value="1"/>
</dbReference>
<dbReference type="InterPro" id="IPR000055">
    <property type="entry name" value="Restrct_endonuc_typeI_TRD"/>
</dbReference>
<dbReference type="RefSeq" id="WP_171703273.1">
    <property type="nucleotide sequence ID" value="NZ_JABFHI010000010.1"/>
</dbReference>
<protein>
    <submittedName>
        <fullName evidence="5">Restriction endonuclease subunit S</fullName>
    </submittedName>
</protein>
<organism evidence="5 6">
    <name type="scientific">Vreelandella azerica</name>
    <dbReference type="NCBI Taxonomy" id="2732867"/>
    <lineage>
        <taxon>Bacteria</taxon>
        <taxon>Pseudomonadati</taxon>
        <taxon>Pseudomonadota</taxon>
        <taxon>Gammaproteobacteria</taxon>
        <taxon>Oceanospirillales</taxon>
        <taxon>Halomonadaceae</taxon>
        <taxon>Vreelandella</taxon>
    </lineage>
</organism>
<dbReference type="GO" id="GO:0003677">
    <property type="term" value="F:DNA binding"/>
    <property type="evidence" value="ECO:0007669"/>
    <property type="project" value="UniProtKB-KW"/>
</dbReference>
<keyword evidence="5" id="KW-0378">Hydrolase</keyword>
<dbReference type="EMBL" id="JABFHI010000010">
    <property type="protein sequence ID" value="NOG32812.1"/>
    <property type="molecule type" value="Genomic_DNA"/>
</dbReference>
<feature type="domain" description="Type I restriction modification DNA specificity" evidence="4">
    <location>
        <begin position="121"/>
        <end position="287"/>
    </location>
</feature>
<keyword evidence="5" id="KW-0255">Endonuclease</keyword>
<sequence length="431" mass="47966">MSAHQLITEHLDLWTQAVTQKSTAGRGRTSGKNGKVELAGIKKLRGLILDLALKGRLSERFIDDQPAEKLIERFYLHKEKLVKDGELRRQKKLTEITYQEHEYEIPEAWQIERLARLSYQITKGTTPTSIGLSFAEKGVNFVKVESLHDGRINHAHVQFISEDTHQALQRSQLETGDILFSIAGTIGKTAIVQDKDTPANTNQALAIIKGTSQVFTERFLKLQLDSFVSAKAKNKARGGAMNNISLGDLSNLLVIVPPLEEQHRIVQKVDELMALCDRLEQQASDQLDAHETLVDTLLGTLTQSANATELADNWARLAEHFDTLFTTEQSIDKLKQTILQLAVMGRLVEQNEGDESGSALVSKMLQVRGHLASTEGMRTKASESVSSSEKYLSLPANWAWARLGNMAKFIDYRGKTPTKTGNGKRLITAKN</sequence>
<reference evidence="5 6" key="1">
    <citation type="submission" date="2020-05" db="EMBL/GenBank/DDBJ databases">
        <authorList>
            <person name="Ruan W."/>
            <person name="Jeon C.O."/>
            <person name="Chun B.H."/>
        </authorList>
    </citation>
    <scope>NUCLEOTIDE SEQUENCE [LARGE SCALE GENOMIC DNA]</scope>
    <source>
        <strain evidence="5 6">TBZ9</strain>
    </source>
</reference>
<keyword evidence="6" id="KW-1185">Reference proteome</keyword>
<accession>A0A7Y3U0E1</accession>
<dbReference type="Pfam" id="PF01420">
    <property type="entry name" value="Methylase_S"/>
    <property type="match status" value="1"/>
</dbReference>
<name>A0A7Y3U0E1_9GAMM</name>
<dbReference type="Gene3D" id="3.90.220.20">
    <property type="entry name" value="DNA methylase specificity domains"/>
    <property type="match status" value="1"/>
</dbReference>